<dbReference type="InterPro" id="IPR029045">
    <property type="entry name" value="ClpP/crotonase-like_dom_sf"/>
</dbReference>
<dbReference type="Proteomes" id="UP001140206">
    <property type="component" value="Chromosome 1"/>
</dbReference>
<comment type="similarity">
    <text evidence="2">Belongs to the enoyl-CoA hydratase/isomerase family.</text>
</comment>
<dbReference type="PANTHER" id="PTHR43176">
    <property type="entry name" value="3-HYDROXYISOBUTYRYL-COA HYDROLASE-RELATED"/>
    <property type="match status" value="1"/>
</dbReference>
<dbReference type="Pfam" id="PF16113">
    <property type="entry name" value="ECH_2"/>
    <property type="match status" value="1"/>
</dbReference>
<dbReference type="EC" id="3.1.2.4" evidence="2"/>
<evidence type="ECO:0000256" key="1">
    <source>
        <dbReference type="ARBA" id="ARBA00022801"/>
    </source>
</evidence>
<dbReference type="CDD" id="cd06558">
    <property type="entry name" value="crotonase-like"/>
    <property type="match status" value="1"/>
</dbReference>
<keyword evidence="3" id="KW-0472">Membrane</keyword>
<feature type="transmembrane region" description="Helical" evidence="3">
    <location>
        <begin position="78"/>
        <end position="98"/>
    </location>
</feature>
<keyword evidence="3" id="KW-1133">Transmembrane helix</keyword>
<proteinExistence type="inferred from homology"/>
<sequence length="154" mass="17091">MASPSFAKVLMEENTQILEERNARVKTITLNRPQKFNALTHKMILQLLKEFKEFEADPSLKILIVKGKGRALCSGGDVPIIFMLMTEGHWIFAAHYYVKLLTLCFSTATLAKPVVFLLNGVVMGAGAGFSLMGKFRVATENTVHGNNGLNDYKL</sequence>
<comment type="catalytic activity">
    <reaction evidence="2">
        <text>3-hydroxy-2-methylpropanoyl-CoA + H2O = 3-hydroxy-2-methylpropanoate + CoA + H(+)</text>
        <dbReference type="Rhea" id="RHEA:20888"/>
        <dbReference type="ChEBI" id="CHEBI:11805"/>
        <dbReference type="ChEBI" id="CHEBI:15377"/>
        <dbReference type="ChEBI" id="CHEBI:15378"/>
        <dbReference type="ChEBI" id="CHEBI:57287"/>
        <dbReference type="ChEBI" id="CHEBI:57340"/>
        <dbReference type="EC" id="3.1.2.4"/>
    </reaction>
</comment>
<accession>A0AAV8H6Z8</accession>
<keyword evidence="3" id="KW-0812">Transmembrane</keyword>
<dbReference type="PANTHER" id="PTHR43176:SF6">
    <property type="entry name" value="3-HYDROXYISOBUTYRYL-COA HYDROLASE"/>
    <property type="match status" value="1"/>
</dbReference>
<dbReference type="SUPFAM" id="SSF52096">
    <property type="entry name" value="ClpP/crotonase"/>
    <property type="match status" value="1"/>
</dbReference>
<protein>
    <recommendedName>
        <fullName evidence="2">3-hydroxyisobutyryl-CoA hydrolase</fullName>
        <shortName evidence="2">HIB-CoA hydrolase</shortName>
        <shortName evidence="2">HIBYL-CoA-H</shortName>
        <ecNumber evidence="2">3.1.2.4</ecNumber>
    </recommendedName>
    <alternativeName>
        <fullName evidence="2">3-hydroxyisobutyryl-coenzyme A hydrolase</fullName>
    </alternativeName>
</protein>
<dbReference type="InterPro" id="IPR032259">
    <property type="entry name" value="HIBYL-CoA-H"/>
</dbReference>
<dbReference type="GO" id="GO:0003860">
    <property type="term" value="F:3-hydroxyisobutyryl-CoA hydrolase activity"/>
    <property type="evidence" value="ECO:0007669"/>
    <property type="project" value="UniProtKB-UniRule"/>
</dbReference>
<evidence type="ECO:0000256" key="3">
    <source>
        <dbReference type="SAM" id="Phobius"/>
    </source>
</evidence>
<keyword evidence="6" id="KW-1185">Reference proteome</keyword>
<evidence type="ECO:0000313" key="5">
    <source>
        <dbReference type="EMBL" id="KAJ4811576.1"/>
    </source>
</evidence>
<feature type="domain" description="Enoyl-CoA hydratase/isomerase" evidence="4">
    <location>
        <begin position="26"/>
        <end position="143"/>
    </location>
</feature>
<keyword evidence="1 2" id="KW-0378">Hydrolase</keyword>
<comment type="function">
    <text evidence="2">Hydrolyzes 3-hydroxyisobutyryl-CoA (HIBYL-CoA), a saline catabolite. Has high activity toward isobutyryl-CoA. Could be an isobutyryl-CoA dehydrogenase that functions in valine catabolism.</text>
</comment>
<dbReference type="InterPro" id="IPR045004">
    <property type="entry name" value="ECH_dom"/>
</dbReference>
<dbReference type="Gene3D" id="3.90.226.10">
    <property type="entry name" value="2-enoyl-CoA Hydratase, Chain A, domain 1"/>
    <property type="match status" value="1"/>
</dbReference>
<comment type="pathway">
    <text evidence="2">Amino-acid degradation; L-valine degradation.</text>
</comment>
<name>A0AAV8H6Z8_9POAL</name>
<organism evidence="5 6">
    <name type="scientific">Rhynchospora pubera</name>
    <dbReference type="NCBI Taxonomy" id="906938"/>
    <lineage>
        <taxon>Eukaryota</taxon>
        <taxon>Viridiplantae</taxon>
        <taxon>Streptophyta</taxon>
        <taxon>Embryophyta</taxon>
        <taxon>Tracheophyta</taxon>
        <taxon>Spermatophyta</taxon>
        <taxon>Magnoliopsida</taxon>
        <taxon>Liliopsida</taxon>
        <taxon>Poales</taxon>
        <taxon>Cyperaceae</taxon>
        <taxon>Cyperoideae</taxon>
        <taxon>Rhynchosporeae</taxon>
        <taxon>Rhynchospora</taxon>
    </lineage>
</organism>
<evidence type="ECO:0000313" key="6">
    <source>
        <dbReference type="Proteomes" id="UP001140206"/>
    </source>
</evidence>
<reference evidence="5" key="1">
    <citation type="submission" date="2022-08" db="EMBL/GenBank/DDBJ databases">
        <authorList>
            <person name="Marques A."/>
        </authorList>
    </citation>
    <scope>NUCLEOTIDE SEQUENCE</scope>
    <source>
        <strain evidence="5">RhyPub2mFocal</strain>
        <tissue evidence="5">Leaves</tissue>
    </source>
</reference>
<evidence type="ECO:0000259" key="4">
    <source>
        <dbReference type="Pfam" id="PF16113"/>
    </source>
</evidence>
<dbReference type="AlphaFoldDB" id="A0AAV8H6Z8"/>
<feature type="transmembrane region" description="Helical" evidence="3">
    <location>
        <begin position="110"/>
        <end position="131"/>
    </location>
</feature>
<gene>
    <name evidence="5" type="ORF">LUZ62_024142</name>
</gene>
<dbReference type="GO" id="GO:0006574">
    <property type="term" value="P:L-valine catabolic process"/>
    <property type="evidence" value="ECO:0007669"/>
    <property type="project" value="UniProtKB-UniRule"/>
</dbReference>
<comment type="caution">
    <text evidence="5">The sequence shown here is derived from an EMBL/GenBank/DDBJ whole genome shotgun (WGS) entry which is preliminary data.</text>
</comment>
<dbReference type="EMBL" id="JAMFTS010000001">
    <property type="protein sequence ID" value="KAJ4811576.1"/>
    <property type="molecule type" value="Genomic_DNA"/>
</dbReference>
<evidence type="ECO:0000256" key="2">
    <source>
        <dbReference type="RuleBase" id="RU369070"/>
    </source>
</evidence>